<protein>
    <submittedName>
        <fullName evidence="1">NitT/TauT family transport system substrate-binding protein</fullName>
    </submittedName>
</protein>
<keyword evidence="2" id="KW-1185">Reference proteome</keyword>
<dbReference type="InterPro" id="IPR027024">
    <property type="entry name" value="UCP027386_ABC_sbc_TM0202"/>
</dbReference>
<dbReference type="Gene3D" id="3.40.190.10">
    <property type="entry name" value="Periplasmic binding protein-like II"/>
    <property type="match status" value="2"/>
</dbReference>
<sequence length="304" mass="34475">MKKYFIFFLIVFISYFSFSLTFINPFGPTIVPITPMLEGIVKGYVNLNIELWRTPDEAIAKIVSNYAKFAVLPITIAANLYTKGINIKLVGVHEWKVFYLVAKKDINSLSDLKGKTVYSAHGRGQTVDVLLRYLLVSNGLIPDKDVKFAYAPPQEIVALFKAGKVEFAALPEPFVSMCLVNDGKIVLDFQKEWNKISGSQNGIPIAGLFVVGDIAQYKNLIEDVENTFKESINWSNKNLEKTLEFTSKYLTIPTPILKNAMQRIEFRYVPISECKNDVNKFLSTMNELYPEGLPKVPNEEFYLK</sequence>
<gene>
    <name evidence="1" type="ORF">SAMN02745199_1361</name>
</gene>
<dbReference type="Proteomes" id="UP000242592">
    <property type="component" value="Unassembled WGS sequence"/>
</dbReference>
<accession>A0A1M5TKD0</accession>
<evidence type="ECO:0000313" key="2">
    <source>
        <dbReference type="Proteomes" id="UP000242592"/>
    </source>
</evidence>
<dbReference type="PIRSF" id="PIRSF027386">
    <property type="entry name" value="UCP027386_ABC_sbc_TM0202"/>
    <property type="match status" value="1"/>
</dbReference>
<organism evidence="1 2">
    <name type="scientific">Thermosipho atlanticus DSM 15807</name>
    <dbReference type="NCBI Taxonomy" id="1123380"/>
    <lineage>
        <taxon>Bacteria</taxon>
        <taxon>Thermotogati</taxon>
        <taxon>Thermotogota</taxon>
        <taxon>Thermotogae</taxon>
        <taxon>Thermotogales</taxon>
        <taxon>Fervidobacteriaceae</taxon>
        <taxon>Thermosipho</taxon>
    </lineage>
</organism>
<proteinExistence type="predicted"/>
<reference evidence="2" key="1">
    <citation type="submission" date="2016-11" db="EMBL/GenBank/DDBJ databases">
        <authorList>
            <person name="Varghese N."/>
            <person name="Submissions S."/>
        </authorList>
    </citation>
    <scope>NUCLEOTIDE SEQUENCE [LARGE SCALE GENOMIC DNA]</scope>
    <source>
        <strain evidence="2">DSM 15807</strain>
    </source>
</reference>
<dbReference type="OrthoDB" id="9814375at2"/>
<dbReference type="Pfam" id="PF13379">
    <property type="entry name" value="NMT1_2"/>
    <property type="match status" value="1"/>
</dbReference>
<name>A0A1M5TKD0_9BACT</name>
<dbReference type="AlphaFoldDB" id="A0A1M5TKD0"/>
<evidence type="ECO:0000313" key="1">
    <source>
        <dbReference type="EMBL" id="SHH51120.1"/>
    </source>
</evidence>
<dbReference type="PANTHER" id="PTHR30024:SF46">
    <property type="entry name" value="ABC TRANSPORTER, SUBSTRATE-BINDING LIPOPROTEIN"/>
    <property type="match status" value="1"/>
</dbReference>
<dbReference type="RefSeq" id="WP_073073458.1">
    <property type="nucleotide sequence ID" value="NZ_FQXN01000005.1"/>
</dbReference>
<dbReference type="PANTHER" id="PTHR30024">
    <property type="entry name" value="ALIPHATIC SULFONATES-BINDING PROTEIN-RELATED"/>
    <property type="match status" value="1"/>
</dbReference>
<dbReference type="SUPFAM" id="SSF53850">
    <property type="entry name" value="Periplasmic binding protein-like II"/>
    <property type="match status" value="1"/>
</dbReference>
<dbReference type="STRING" id="1123380.SAMN02745199_1361"/>
<dbReference type="EMBL" id="FQXN01000005">
    <property type="protein sequence ID" value="SHH51120.1"/>
    <property type="molecule type" value="Genomic_DNA"/>
</dbReference>